<sequence length="114" mass="13239">MFSVNWKLSYKPSSTTLTKVESGKKPRIIFLQLKGILYSKERNFFKSIIDEVKYAECETNLLSLMPVSSFPRKEFRSTLRFDLTNRISGLDKFFFTNSTLLRPCSIFSTNLSAF</sequence>
<name>A0A3M7SXU0_BRAPC</name>
<evidence type="ECO:0000313" key="1">
    <source>
        <dbReference type="EMBL" id="RNA40505.1"/>
    </source>
</evidence>
<proteinExistence type="predicted"/>
<dbReference type="EMBL" id="REGN01000639">
    <property type="protein sequence ID" value="RNA40505.1"/>
    <property type="molecule type" value="Genomic_DNA"/>
</dbReference>
<accession>A0A3M7SXU0</accession>
<reference evidence="1 2" key="1">
    <citation type="journal article" date="2018" name="Sci. Rep.">
        <title>Genomic signatures of local adaptation to the degree of environmental predictability in rotifers.</title>
        <authorList>
            <person name="Franch-Gras L."/>
            <person name="Hahn C."/>
            <person name="Garcia-Roger E.M."/>
            <person name="Carmona M.J."/>
            <person name="Serra M."/>
            <person name="Gomez A."/>
        </authorList>
    </citation>
    <scope>NUCLEOTIDE SEQUENCE [LARGE SCALE GENOMIC DNA]</scope>
    <source>
        <strain evidence="1">HYR1</strain>
    </source>
</reference>
<gene>
    <name evidence="1" type="ORF">BpHYR1_001650</name>
</gene>
<organism evidence="1 2">
    <name type="scientific">Brachionus plicatilis</name>
    <name type="common">Marine rotifer</name>
    <name type="synonym">Brachionus muelleri</name>
    <dbReference type="NCBI Taxonomy" id="10195"/>
    <lineage>
        <taxon>Eukaryota</taxon>
        <taxon>Metazoa</taxon>
        <taxon>Spiralia</taxon>
        <taxon>Gnathifera</taxon>
        <taxon>Rotifera</taxon>
        <taxon>Eurotatoria</taxon>
        <taxon>Monogononta</taxon>
        <taxon>Pseudotrocha</taxon>
        <taxon>Ploima</taxon>
        <taxon>Brachionidae</taxon>
        <taxon>Brachionus</taxon>
    </lineage>
</organism>
<keyword evidence="2" id="KW-1185">Reference proteome</keyword>
<dbReference type="Proteomes" id="UP000276133">
    <property type="component" value="Unassembled WGS sequence"/>
</dbReference>
<dbReference type="AlphaFoldDB" id="A0A3M7SXU0"/>
<comment type="caution">
    <text evidence="1">The sequence shown here is derived from an EMBL/GenBank/DDBJ whole genome shotgun (WGS) entry which is preliminary data.</text>
</comment>
<protein>
    <submittedName>
        <fullName evidence="1">Uncharacterized protein</fullName>
    </submittedName>
</protein>
<evidence type="ECO:0000313" key="2">
    <source>
        <dbReference type="Proteomes" id="UP000276133"/>
    </source>
</evidence>